<keyword evidence="3" id="KW-0808">Transferase</keyword>
<keyword evidence="3" id="KW-0695">RNA-directed DNA polymerase</keyword>
<dbReference type="SUPFAM" id="SSF53098">
    <property type="entry name" value="Ribonuclease H-like"/>
    <property type="match status" value="1"/>
</dbReference>
<feature type="compositionally biased region" description="Polar residues" evidence="1">
    <location>
        <begin position="86"/>
        <end position="100"/>
    </location>
</feature>
<dbReference type="GO" id="GO:0003676">
    <property type="term" value="F:nucleic acid binding"/>
    <property type="evidence" value="ECO:0007669"/>
    <property type="project" value="InterPro"/>
</dbReference>
<evidence type="ECO:0000256" key="1">
    <source>
        <dbReference type="SAM" id="MobiDB-lite"/>
    </source>
</evidence>
<dbReference type="InterPro" id="IPR036397">
    <property type="entry name" value="RNaseH_sf"/>
</dbReference>
<organism evidence="3">
    <name type="scientific">Tanacetum cinerariifolium</name>
    <name type="common">Dalmatian daisy</name>
    <name type="synonym">Chrysanthemum cinerariifolium</name>
    <dbReference type="NCBI Taxonomy" id="118510"/>
    <lineage>
        <taxon>Eukaryota</taxon>
        <taxon>Viridiplantae</taxon>
        <taxon>Streptophyta</taxon>
        <taxon>Embryophyta</taxon>
        <taxon>Tracheophyta</taxon>
        <taxon>Spermatophyta</taxon>
        <taxon>Magnoliopsida</taxon>
        <taxon>eudicotyledons</taxon>
        <taxon>Gunneridae</taxon>
        <taxon>Pentapetalae</taxon>
        <taxon>asterids</taxon>
        <taxon>campanulids</taxon>
        <taxon>Asterales</taxon>
        <taxon>Asteraceae</taxon>
        <taxon>Asteroideae</taxon>
        <taxon>Anthemideae</taxon>
        <taxon>Anthemidinae</taxon>
        <taxon>Tanacetum</taxon>
    </lineage>
</organism>
<gene>
    <name evidence="3" type="ORF">Tci_040428</name>
</gene>
<dbReference type="Gene3D" id="3.30.420.10">
    <property type="entry name" value="Ribonuclease H-like superfamily/Ribonuclease H"/>
    <property type="match status" value="2"/>
</dbReference>
<evidence type="ECO:0000313" key="3">
    <source>
        <dbReference type="EMBL" id="GEU68450.1"/>
    </source>
</evidence>
<feature type="region of interest" description="Disordered" evidence="1">
    <location>
        <begin position="261"/>
        <end position="283"/>
    </location>
</feature>
<dbReference type="AlphaFoldDB" id="A0A6L2M4C4"/>
<dbReference type="PANTHER" id="PTHR48475:SF2">
    <property type="entry name" value="RIBONUCLEASE H"/>
    <property type="match status" value="1"/>
</dbReference>
<feature type="compositionally biased region" description="Basic and acidic residues" evidence="1">
    <location>
        <begin position="269"/>
        <end position="283"/>
    </location>
</feature>
<feature type="domain" description="RNase H type-1" evidence="2">
    <location>
        <begin position="648"/>
        <end position="754"/>
    </location>
</feature>
<sequence length="1019" mass="116673">MNEPAELILSQPTSTVQNTAGKGNEQISKNPNKPASNEALREFCDKYYHQLLPIIAEKVHQEKAQQEKLKEVEARLNFEGCSGRNSKIQEVSQHSESRTPNVKGEHRRGLRFGRSRIMFESPECTSFFSRIRRDGSESPRHRPSSRSRRMEPAPKKRYHEGTSSQRMEPLSEMRIVDEDTGSQDRRSKSQALRKTTCLNHGIKVEVFRFWKSMVCGLDMVLELWKFMAMVVVCGDTMVYMHLRRQNEELIKAGKLSHVIKELKQGSGKDQPKAAKKEETSEKDKPLAILMAPPGSKNQMVPATAPLIDFNGEIIWPMGQILFPVKIGDAEHSTSTWMNFIVVRSPSPYNEIIGRPGVRKIQVVPSTAHGMLKFPVPGGILTLQNNRIIPPECTMVSGPEAQPSSITQVAEEKIKLGIHLEYPKQTTAIGSTLTEEGRKVFGASLKRSRMMPSRQTKEKKPSTRKEQGNKRGSSKTRRRQNNEGNMNKACLKYGYPLLEIDWKVESLCKYPFNCFLDAYKGYHQIKMAKDYEEKNSVYYQPRNLKVYVDDLVIKSHTEQEIMRNIEETFRTLREINIKLIPKKCTFGWQKACSWDTRLRTSVKGQILTDFIVECLEDDSLVTTTKAEEELSDPWTLFMDGSSYIDGSGADLLLTNQDGTEFTYAMRFRFDATNNEAKYEALIAGLRIAKQMGIKNLQANVDSRLVANQVKESYIEKELGMIQYLEKVKTLASIFKKFSIKQVPRSENKKADALSKITSTSFAHLTKQVLVEELNKKYINEAEVLAVVEEEGDTWMTPIYAYLTKETLPVEKEKAMAIRRKSGWYTIINGVLYRKSYLGPWLRKMIREYQYCQFHRPVPRNPQQKPTPIMSTCPFYKLGIDIAGPFPKGPDKRFASVKYPQANGLVERANRSLGEGIKARLDERSKDWIEEVPHVLWVQCTMIKSSNGDTSFSFTYETKAKKEGSKHQFTKKEARQRWKNITTPKYTTQASIQETLRTRTIMPAMQEIVESLALSRKDRTK</sequence>
<dbReference type="PANTHER" id="PTHR48475">
    <property type="entry name" value="RIBONUCLEASE H"/>
    <property type="match status" value="1"/>
</dbReference>
<protein>
    <submittedName>
        <fullName evidence="3">Reverse transcriptase domain-containing protein</fullName>
    </submittedName>
</protein>
<dbReference type="Pfam" id="PF13456">
    <property type="entry name" value="RVT_3"/>
    <property type="match status" value="1"/>
</dbReference>
<dbReference type="InterPro" id="IPR002156">
    <property type="entry name" value="RNaseH_domain"/>
</dbReference>
<feature type="region of interest" description="Disordered" evidence="1">
    <location>
        <begin position="441"/>
        <end position="482"/>
    </location>
</feature>
<dbReference type="InterPro" id="IPR012337">
    <property type="entry name" value="RNaseH-like_sf"/>
</dbReference>
<dbReference type="Gene3D" id="3.30.70.270">
    <property type="match status" value="1"/>
</dbReference>
<feature type="region of interest" description="Disordered" evidence="1">
    <location>
        <begin position="130"/>
        <end position="192"/>
    </location>
</feature>
<comment type="caution">
    <text evidence="3">The sequence shown here is derived from an EMBL/GenBank/DDBJ whole genome shotgun (WGS) entry which is preliminary data.</text>
</comment>
<feature type="compositionally biased region" description="Polar residues" evidence="1">
    <location>
        <begin position="10"/>
        <end position="35"/>
    </location>
</feature>
<dbReference type="InterPro" id="IPR043128">
    <property type="entry name" value="Rev_trsase/Diguanyl_cyclase"/>
</dbReference>
<dbReference type="InterPro" id="IPR043502">
    <property type="entry name" value="DNA/RNA_pol_sf"/>
</dbReference>
<feature type="compositionally biased region" description="Basic and acidic residues" evidence="1">
    <location>
        <begin position="454"/>
        <end position="468"/>
    </location>
</feature>
<dbReference type="GO" id="GO:0004523">
    <property type="term" value="F:RNA-DNA hybrid ribonuclease activity"/>
    <property type="evidence" value="ECO:0007669"/>
    <property type="project" value="InterPro"/>
</dbReference>
<evidence type="ECO:0000259" key="2">
    <source>
        <dbReference type="Pfam" id="PF13456"/>
    </source>
</evidence>
<dbReference type="CDD" id="cd09279">
    <property type="entry name" value="RNase_HI_like"/>
    <property type="match status" value="1"/>
</dbReference>
<dbReference type="EMBL" id="BKCJ010005753">
    <property type="protein sequence ID" value="GEU68450.1"/>
    <property type="molecule type" value="Genomic_DNA"/>
</dbReference>
<accession>A0A6L2M4C4</accession>
<proteinExistence type="predicted"/>
<feature type="region of interest" description="Disordered" evidence="1">
    <location>
        <begin position="1"/>
        <end position="36"/>
    </location>
</feature>
<dbReference type="GO" id="GO:0003964">
    <property type="term" value="F:RNA-directed DNA polymerase activity"/>
    <property type="evidence" value="ECO:0007669"/>
    <property type="project" value="UniProtKB-KW"/>
</dbReference>
<feature type="compositionally biased region" description="Basic and acidic residues" evidence="1">
    <location>
        <begin position="131"/>
        <end position="140"/>
    </location>
</feature>
<feature type="region of interest" description="Disordered" evidence="1">
    <location>
        <begin position="86"/>
        <end position="108"/>
    </location>
</feature>
<reference evidence="3" key="1">
    <citation type="journal article" date="2019" name="Sci. Rep.">
        <title>Draft genome of Tanacetum cinerariifolium, the natural source of mosquito coil.</title>
        <authorList>
            <person name="Yamashiro T."/>
            <person name="Shiraishi A."/>
            <person name="Satake H."/>
            <person name="Nakayama K."/>
        </authorList>
    </citation>
    <scope>NUCLEOTIDE SEQUENCE</scope>
</reference>
<dbReference type="SUPFAM" id="SSF56672">
    <property type="entry name" value="DNA/RNA polymerases"/>
    <property type="match status" value="1"/>
</dbReference>
<name>A0A6L2M4C4_TANCI</name>
<keyword evidence="3" id="KW-0548">Nucleotidyltransferase</keyword>
<feature type="compositionally biased region" description="Basic and acidic residues" evidence="1">
    <location>
        <begin position="169"/>
        <end position="187"/>
    </location>
</feature>